<feature type="compositionally biased region" description="Polar residues" evidence="10">
    <location>
        <begin position="98"/>
        <end position="107"/>
    </location>
</feature>
<keyword evidence="7 9" id="KW-0906">Nuclear pore complex</keyword>
<comment type="similarity">
    <text evidence="2 9">Belongs to the Nup35 family.</text>
</comment>
<evidence type="ECO:0000256" key="7">
    <source>
        <dbReference type="ARBA" id="ARBA00023132"/>
    </source>
</evidence>
<evidence type="ECO:0000313" key="13">
    <source>
        <dbReference type="Proteomes" id="UP000005408"/>
    </source>
</evidence>
<dbReference type="GO" id="GO:0006999">
    <property type="term" value="P:nuclear pore organization"/>
    <property type="evidence" value="ECO:0007669"/>
    <property type="project" value="TreeGrafter"/>
</dbReference>
<dbReference type="EnsemblMetazoa" id="G5561.4">
    <property type="protein sequence ID" value="G5561.4:cds"/>
    <property type="gene ID" value="G5561"/>
</dbReference>
<dbReference type="PANTHER" id="PTHR21527:SF6">
    <property type="entry name" value="NUCLEOPORIN NUP35"/>
    <property type="match status" value="1"/>
</dbReference>
<dbReference type="OMA" id="SSYHTND"/>
<dbReference type="SUPFAM" id="SSF54928">
    <property type="entry name" value="RNA-binding domain, RBD"/>
    <property type="match status" value="1"/>
</dbReference>
<dbReference type="GO" id="GO:0017056">
    <property type="term" value="F:structural constituent of nuclear pore"/>
    <property type="evidence" value="ECO:0007669"/>
    <property type="project" value="InterPro"/>
</dbReference>
<evidence type="ECO:0000256" key="5">
    <source>
        <dbReference type="ARBA" id="ARBA00022927"/>
    </source>
</evidence>
<feature type="region of interest" description="Disordered" evidence="10">
    <location>
        <begin position="1"/>
        <end position="134"/>
    </location>
</feature>
<dbReference type="GO" id="GO:0006607">
    <property type="term" value="P:NLS-bearing protein import into nucleus"/>
    <property type="evidence" value="ECO:0007669"/>
    <property type="project" value="TreeGrafter"/>
</dbReference>
<feature type="compositionally biased region" description="Basic and acidic residues" evidence="10">
    <location>
        <begin position="80"/>
        <end position="91"/>
    </location>
</feature>
<dbReference type="InterPro" id="IPR007846">
    <property type="entry name" value="RRM_NUP35_dom"/>
</dbReference>
<comment type="subcellular location">
    <subcellularLocation>
        <location evidence="1 9">Nucleus</location>
        <location evidence="1 9">Nuclear pore complex</location>
    </subcellularLocation>
</comment>
<comment type="function">
    <text evidence="9">Functions as a component of the nuclear pore complex (NPC).</text>
</comment>
<evidence type="ECO:0000256" key="8">
    <source>
        <dbReference type="ARBA" id="ARBA00023242"/>
    </source>
</evidence>
<evidence type="ECO:0000313" key="12">
    <source>
        <dbReference type="EnsemblMetazoa" id="G5561.3:cds"/>
    </source>
</evidence>
<dbReference type="InterPro" id="IPR035979">
    <property type="entry name" value="RBD_domain_sf"/>
</dbReference>
<keyword evidence="5 9" id="KW-0653">Protein transport</keyword>
<evidence type="ECO:0000256" key="4">
    <source>
        <dbReference type="ARBA" id="ARBA00022816"/>
    </source>
</evidence>
<sequence>MFSSQGFDLHGSSGVEPMTMGSPTSPTSPHQTPFLPSFLMGESIHHSPGPQHWSAASPPSSTPRVPSVTSPTGHHSGSRPRPEVLRPKDRTGAPPTKSLLTSPSGAMSGSFHAHHTPHHDHSLHMKSVHTPGTGAPPTASILHNETPHGASQSFMMDNSMGLSPAQLDPFYTQGEMLTADDALDETWVTVFGFQAAAASYFLQQFSQYGNILKYEIASEGNWMHLHYQSKLQAKKALSKDGKIFNNCVMIGVKPCIDKVVMDRDRKASLAEEHSLDLNTSSAARNTPIRPLTAAYKAARSDHEVVKNNQTPQKNSTFIGKTMEYMFGW</sequence>
<feature type="domain" description="RRM Nup35-type" evidence="11">
    <location>
        <begin position="182"/>
        <end position="262"/>
    </location>
</feature>
<dbReference type="GO" id="GO:0031965">
    <property type="term" value="C:nuclear membrane"/>
    <property type="evidence" value="ECO:0007669"/>
    <property type="project" value="InterPro"/>
</dbReference>
<dbReference type="GO" id="GO:0051028">
    <property type="term" value="P:mRNA transport"/>
    <property type="evidence" value="ECO:0007669"/>
    <property type="project" value="UniProtKB-UniRule"/>
</dbReference>
<dbReference type="GO" id="GO:0005543">
    <property type="term" value="F:phospholipid binding"/>
    <property type="evidence" value="ECO:0007669"/>
    <property type="project" value="TreeGrafter"/>
</dbReference>
<accession>A0A8W8NCA1</accession>
<keyword evidence="4 9" id="KW-0509">mRNA transport</keyword>
<name>A0A8W8NCA1_MAGGI</name>
<dbReference type="AlphaFoldDB" id="A0A8W8NCA1"/>
<protein>
    <recommendedName>
        <fullName evidence="9">Nucleoporin NUP53</fullName>
    </recommendedName>
</protein>
<evidence type="ECO:0000256" key="9">
    <source>
        <dbReference type="PIRNR" id="PIRNR038119"/>
    </source>
</evidence>
<dbReference type="PIRSF" id="PIRSF038119">
    <property type="entry name" value="Nucleoporin_NUP53"/>
    <property type="match status" value="1"/>
</dbReference>
<dbReference type="PROSITE" id="PS51472">
    <property type="entry name" value="RRM_NUP35"/>
    <property type="match status" value="1"/>
</dbReference>
<dbReference type="InterPro" id="IPR017389">
    <property type="entry name" value="Nucleoporin_NUP53"/>
</dbReference>
<dbReference type="Pfam" id="PF05172">
    <property type="entry name" value="RRM_Nup35"/>
    <property type="match status" value="1"/>
</dbReference>
<feature type="compositionally biased region" description="Low complexity" evidence="10">
    <location>
        <begin position="54"/>
        <end position="72"/>
    </location>
</feature>
<reference evidence="12" key="1">
    <citation type="submission" date="2022-08" db="UniProtKB">
        <authorList>
            <consortium name="EnsemblMetazoa"/>
        </authorList>
    </citation>
    <scope>IDENTIFICATION</scope>
    <source>
        <strain evidence="12">05x7-T-G4-1.051#20</strain>
    </source>
</reference>
<evidence type="ECO:0000256" key="3">
    <source>
        <dbReference type="ARBA" id="ARBA00022448"/>
    </source>
</evidence>
<evidence type="ECO:0000259" key="11">
    <source>
        <dbReference type="PROSITE" id="PS51472"/>
    </source>
</evidence>
<dbReference type="GO" id="GO:0003676">
    <property type="term" value="F:nucleic acid binding"/>
    <property type="evidence" value="ECO:0007669"/>
    <property type="project" value="InterPro"/>
</dbReference>
<dbReference type="EnsemblMetazoa" id="G5561.5">
    <property type="protein sequence ID" value="G5561.5:cds"/>
    <property type="gene ID" value="G5561"/>
</dbReference>
<dbReference type="Gene3D" id="3.30.70.330">
    <property type="match status" value="1"/>
</dbReference>
<evidence type="ECO:0000256" key="2">
    <source>
        <dbReference type="ARBA" id="ARBA00009454"/>
    </source>
</evidence>
<dbReference type="FunFam" id="3.30.70.330:FF:000095">
    <property type="entry name" value="Putative Nucleoporin NUP53"/>
    <property type="match status" value="1"/>
</dbReference>
<dbReference type="GO" id="GO:0044613">
    <property type="term" value="C:nuclear pore central transport channel"/>
    <property type="evidence" value="ECO:0007669"/>
    <property type="project" value="TreeGrafter"/>
</dbReference>
<feature type="compositionally biased region" description="Low complexity" evidence="10">
    <location>
        <begin position="22"/>
        <end position="33"/>
    </location>
</feature>
<dbReference type="PANTHER" id="PTHR21527">
    <property type="entry name" value="NUCLEOPORIN NUP35"/>
    <property type="match status" value="1"/>
</dbReference>
<keyword evidence="3 9" id="KW-0813">Transport</keyword>
<dbReference type="EnsemblMetazoa" id="G5561.9">
    <property type="protein sequence ID" value="G5561.9:cds"/>
    <property type="gene ID" value="G5561"/>
</dbReference>
<keyword evidence="13" id="KW-1185">Reference proteome</keyword>
<dbReference type="GO" id="GO:0044615">
    <property type="term" value="C:nuclear pore nuclear basket"/>
    <property type="evidence" value="ECO:0007669"/>
    <property type="project" value="TreeGrafter"/>
</dbReference>
<keyword evidence="6 9" id="KW-0811">Translocation</keyword>
<dbReference type="EnsemblMetazoa" id="G5561.3">
    <property type="protein sequence ID" value="G5561.3:cds"/>
    <property type="gene ID" value="G5561"/>
</dbReference>
<evidence type="ECO:0000256" key="6">
    <source>
        <dbReference type="ARBA" id="ARBA00023010"/>
    </source>
</evidence>
<organism evidence="12 13">
    <name type="scientific">Magallana gigas</name>
    <name type="common">Pacific oyster</name>
    <name type="synonym">Crassostrea gigas</name>
    <dbReference type="NCBI Taxonomy" id="29159"/>
    <lineage>
        <taxon>Eukaryota</taxon>
        <taxon>Metazoa</taxon>
        <taxon>Spiralia</taxon>
        <taxon>Lophotrochozoa</taxon>
        <taxon>Mollusca</taxon>
        <taxon>Bivalvia</taxon>
        <taxon>Autobranchia</taxon>
        <taxon>Pteriomorphia</taxon>
        <taxon>Ostreida</taxon>
        <taxon>Ostreoidea</taxon>
        <taxon>Ostreidae</taxon>
        <taxon>Magallana</taxon>
    </lineage>
</organism>
<evidence type="ECO:0000256" key="10">
    <source>
        <dbReference type="SAM" id="MobiDB-lite"/>
    </source>
</evidence>
<proteinExistence type="inferred from homology"/>
<dbReference type="OrthoDB" id="3365060at2759"/>
<dbReference type="InterPro" id="IPR012677">
    <property type="entry name" value="Nucleotide-bd_a/b_plait_sf"/>
</dbReference>
<dbReference type="CDD" id="cd12722">
    <property type="entry name" value="RRM_Nup53"/>
    <property type="match status" value="1"/>
</dbReference>
<evidence type="ECO:0000256" key="1">
    <source>
        <dbReference type="ARBA" id="ARBA00004567"/>
    </source>
</evidence>
<keyword evidence="8 9" id="KW-0539">Nucleus</keyword>
<dbReference type="Proteomes" id="UP000005408">
    <property type="component" value="Unassembled WGS sequence"/>
</dbReference>